<proteinExistence type="predicted"/>
<reference evidence="2" key="1">
    <citation type="journal article" date="2014" name="Front. Microbiol.">
        <title>High frequency of phylogenetically diverse reductive dehalogenase-homologous genes in deep subseafloor sedimentary metagenomes.</title>
        <authorList>
            <person name="Kawai M."/>
            <person name="Futagami T."/>
            <person name="Toyoda A."/>
            <person name="Takaki Y."/>
            <person name="Nishi S."/>
            <person name="Hori S."/>
            <person name="Arai W."/>
            <person name="Tsubouchi T."/>
            <person name="Morono Y."/>
            <person name="Uchiyama I."/>
            <person name="Ito T."/>
            <person name="Fujiyama A."/>
            <person name="Inagaki F."/>
            <person name="Takami H."/>
        </authorList>
    </citation>
    <scope>NUCLEOTIDE SEQUENCE</scope>
    <source>
        <strain evidence="2">Expedition CK06-06</strain>
    </source>
</reference>
<dbReference type="SUPFAM" id="SSF52172">
    <property type="entry name" value="CheY-like"/>
    <property type="match status" value="1"/>
</dbReference>
<dbReference type="PROSITE" id="PS50110">
    <property type="entry name" value="RESPONSE_REGULATORY"/>
    <property type="match status" value="1"/>
</dbReference>
<dbReference type="InterPro" id="IPR011006">
    <property type="entry name" value="CheY-like_superfamily"/>
</dbReference>
<comment type="caution">
    <text evidence="2">The sequence shown here is derived from an EMBL/GenBank/DDBJ whole genome shotgun (WGS) entry which is preliminary data.</text>
</comment>
<gene>
    <name evidence="2" type="ORF">S06H3_27888</name>
</gene>
<dbReference type="EMBL" id="BARV01016217">
    <property type="protein sequence ID" value="GAI24468.1"/>
    <property type="molecule type" value="Genomic_DNA"/>
</dbReference>
<dbReference type="Gene3D" id="3.40.50.2300">
    <property type="match status" value="1"/>
</dbReference>
<dbReference type="GO" id="GO:0000160">
    <property type="term" value="P:phosphorelay signal transduction system"/>
    <property type="evidence" value="ECO:0007669"/>
    <property type="project" value="InterPro"/>
</dbReference>
<dbReference type="AlphaFoldDB" id="X1LZI2"/>
<name>X1LZI2_9ZZZZ</name>
<organism evidence="2">
    <name type="scientific">marine sediment metagenome</name>
    <dbReference type="NCBI Taxonomy" id="412755"/>
    <lineage>
        <taxon>unclassified sequences</taxon>
        <taxon>metagenomes</taxon>
        <taxon>ecological metagenomes</taxon>
    </lineage>
</organism>
<accession>X1LZI2</accession>
<sequence length="113" mass="13040">MEKQRILYVDDMKECFDNTLRALGEGYEIDWRKNPLDAIKAIQENISQYDAAIFDVNLFYDPSKPDTEQTTEGLDLIKILRNKVKATKIYLPIFCVSSNNNRESALEKGADEM</sequence>
<dbReference type="InterPro" id="IPR001789">
    <property type="entry name" value="Sig_transdc_resp-reg_receiver"/>
</dbReference>
<evidence type="ECO:0000259" key="1">
    <source>
        <dbReference type="PROSITE" id="PS50110"/>
    </source>
</evidence>
<protein>
    <recommendedName>
        <fullName evidence="1">Response regulatory domain-containing protein</fullName>
    </recommendedName>
</protein>
<evidence type="ECO:0000313" key="2">
    <source>
        <dbReference type="EMBL" id="GAI24468.1"/>
    </source>
</evidence>
<feature type="domain" description="Response regulatory" evidence="1">
    <location>
        <begin position="5"/>
        <end position="113"/>
    </location>
</feature>